<feature type="compositionally biased region" description="Basic and acidic residues" evidence="1">
    <location>
        <begin position="29"/>
        <end position="43"/>
    </location>
</feature>
<dbReference type="EMBL" id="JADOXO010000114">
    <property type="protein sequence ID" value="KAF9813024.1"/>
    <property type="molecule type" value="Genomic_DNA"/>
</dbReference>
<evidence type="ECO:0000313" key="2">
    <source>
        <dbReference type="EMBL" id="KAF9813024.1"/>
    </source>
</evidence>
<organism evidence="2 3">
    <name type="scientific">Rhodonia placenta</name>
    <dbReference type="NCBI Taxonomy" id="104341"/>
    <lineage>
        <taxon>Eukaryota</taxon>
        <taxon>Fungi</taxon>
        <taxon>Dikarya</taxon>
        <taxon>Basidiomycota</taxon>
        <taxon>Agaricomycotina</taxon>
        <taxon>Agaricomycetes</taxon>
        <taxon>Polyporales</taxon>
        <taxon>Adustoporiaceae</taxon>
        <taxon>Rhodonia</taxon>
    </lineage>
</organism>
<reference evidence="2" key="1">
    <citation type="submission" date="2020-11" db="EMBL/GenBank/DDBJ databases">
        <authorList>
            <person name="Koelle M."/>
            <person name="Horta M.A.C."/>
            <person name="Nowrousian M."/>
            <person name="Ohm R.A."/>
            <person name="Benz P."/>
            <person name="Pilgard A."/>
        </authorList>
    </citation>
    <scope>NUCLEOTIDE SEQUENCE</scope>
    <source>
        <strain evidence="2">FPRL280</strain>
    </source>
</reference>
<gene>
    <name evidence="2" type="ORF">IEO21_05810</name>
</gene>
<feature type="region of interest" description="Disordered" evidence="1">
    <location>
        <begin position="26"/>
        <end position="48"/>
    </location>
</feature>
<dbReference type="PANTHER" id="PTHR42100">
    <property type="entry name" value="OXIDOREDUCTASE 178 KDA SUBUNIT, PUTATIVE (AFU_ORTHOLOGUE AFUA_8G04320)-RELATED"/>
    <property type="match status" value="1"/>
</dbReference>
<dbReference type="Proteomes" id="UP000639403">
    <property type="component" value="Unassembled WGS sequence"/>
</dbReference>
<proteinExistence type="predicted"/>
<name>A0A8H7P165_9APHY</name>
<comment type="caution">
    <text evidence="2">The sequence shown here is derived from an EMBL/GenBank/DDBJ whole genome shotgun (WGS) entry which is preliminary data.</text>
</comment>
<dbReference type="PANTHER" id="PTHR42100:SF1">
    <property type="entry name" value="OXIDOREDUCTASE 178 KDA SUBUNIT, PUTATIVE (AFU_ORTHOLOGUE AFUA_8G04320)-RELATED"/>
    <property type="match status" value="1"/>
</dbReference>
<dbReference type="AlphaFoldDB" id="A0A8H7P165"/>
<reference evidence="2" key="2">
    <citation type="journal article" name="Front. Microbiol.">
        <title>Degradative Capacity of Two Strains of Rhodonia placenta: From Phenotype to Genotype.</title>
        <authorList>
            <person name="Kolle M."/>
            <person name="Horta M.A.C."/>
            <person name="Nowrousian M."/>
            <person name="Ohm R.A."/>
            <person name="Benz J.P."/>
            <person name="Pilgard A."/>
        </authorList>
    </citation>
    <scope>NUCLEOTIDE SEQUENCE</scope>
    <source>
        <strain evidence="2">FPRL280</strain>
    </source>
</reference>
<accession>A0A8H7P165</accession>
<evidence type="ECO:0000313" key="3">
    <source>
        <dbReference type="Proteomes" id="UP000639403"/>
    </source>
</evidence>
<evidence type="ECO:0000256" key="1">
    <source>
        <dbReference type="SAM" id="MobiDB-lite"/>
    </source>
</evidence>
<dbReference type="InterPro" id="IPR034444">
    <property type="entry name" value="Nuo17.8"/>
</dbReference>
<sequence>MLARRAAAGLARPRLVTAPILRRRLASTHSHDEHHHEEHHGEPQDAVAYPKEDFSSPIWRRFALVGLVAVGFYKFAPSPDDDNYVSRLIAHYATPQEVWQRLTLQHLLLAVQVSDDSLLVADAQRAPVHRYRYPQKLEMASAHLQPVGMRVDLSGVVAKRD</sequence>
<dbReference type="GO" id="GO:0005739">
    <property type="term" value="C:mitochondrion"/>
    <property type="evidence" value="ECO:0007669"/>
    <property type="project" value="InterPro"/>
</dbReference>
<protein>
    <submittedName>
        <fullName evidence="2">Uncharacterized protein</fullName>
    </submittedName>
</protein>